<evidence type="ECO:0000313" key="1">
    <source>
        <dbReference type="EMBL" id="JAD83806.1"/>
    </source>
</evidence>
<sequence length="46" mass="5354">MTVFNLSFFTKEFLKVLFSYTSRQSSDIKVIPWISIIFAPRSTPIP</sequence>
<name>A0A0A9D7K1_ARUDO</name>
<accession>A0A0A9D7K1</accession>
<protein>
    <submittedName>
        <fullName evidence="1">Uncharacterized protein</fullName>
    </submittedName>
</protein>
<reference evidence="1" key="1">
    <citation type="submission" date="2014-09" db="EMBL/GenBank/DDBJ databases">
        <authorList>
            <person name="Magalhaes I.L.F."/>
            <person name="Oliveira U."/>
            <person name="Santos F.R."/>
            <person name="Vidigal T.H.D.A."/>
            <person name="Brescovit A.D."/>
            <person name="Santos A.J."/>
        </authorList>
    </citation>
    <scope>NUCLEOTIDE SEQUENCE</scope>
    <source>
        <tissue evidence="1">Shoot tissue taken approximately 20 cm above the soil surface</tissue>
    </source>
</reference>
<dbReference type="AlphaFoldDB" id="A0A0A9D7K1"/>
<organism evidence="1">
    <name type="scientific">Arundo donax</name>
    <name type="common">Giant reed</name>
    <name type="synonym">Donax arundinaceus</name>
    <dbReference type="NCBI Taxonomy" id="35708"/>
    <lineage>
        <taxon>Eukaryota</taxon>
        <taxon>Viridiplantae</taxon>
        <taxon>Streptophyta</taxon>
        <taxon>Embryophyta</taxon>
        <taxon>Tracheophyta</taxon>
        <taxon>Spermatophyta</taxon>
        <taxon>Magnoliopsida</taxon>
        <taxon>Liliopsida</taxon>
        <taxon>Poales</taxon>
        <taxon>Poaceae</taxon>
        <taxon>PACMAD clade</taxon>
        <taxon>Arundinoideae</taxon>
        <taxon>Arundineae</taxon>
        <taxon>Arundo</taxon>
    </lineage>
</organism>
<proteinExistence type="predicted"/>
<reference evidence="1" key="2">
    <citation type="journal article" date="2015" name="Data Brief">
        <title>Shoot transcriptome of the giant reed, Arundo donax.</title>
        <authorList>
            <person name="Barrero R.A."/>
            <person name="Guerrero F.D."/>
            <person name="Moolhuijzen P."/>
            <person name="Goolsby J.A."/>
            <person name="Tidwell J."/>
            <person name="Bellgard S.E."/>
            <person name="Bellgard M.I."/>
        </authorList>
    </citation>
    <scope>NUCLEOTIDE SEQUENCE</scope>
    <source>
        <tissue evidence="1">Shoot tissue taken approximately 20 cm above the soil surface</tissue>
    </source>
</reference>
<dbReference type="EMBL" id="GBRH01214089">
    <property type="protein sequence ID" value="JAD83806.1"/>
    <property type="molecule type" value="Transcribed_RNA"/>
</dbReference>